<gene>
    <name evidence="2" type="ORF">PACLA_8A076346</name>
</gene>
<organism evidence="2 3">
    <name type="scientific">Paramuricea clavata</name>
    <name type="common">Red gorgonian</name>
    <name type="synonym">Violescent sea-whip</name>
    <dbReference type="NCBI Taxonomy" id="317549"/>
    <lineage>
        <taxon>Eukaryota</taxon>
        <taxon>Metazoa</taxon>
        <taxon>Cnidaria</taxon>
        <taxon>Anthozoa</taxon>
        <taxon>Octocorallia</taxon>
        <taxon>Malacalcyonacea</taxon>
        <taxon>Plexauridae</taxon>
        <taxon>Paramuricea</taxon>
    </lineage>
</organism>
<protein>
    <submittedName>
        <fullName evidence="2">Uncharacterized protein</fullName>
    </submittedName>
</protein>
<evidence type="ECO:0000313" key="2">
    <source>
        <dbReference type="EMBL" id="CAB4018196.1"/>
    </source>
</evidence>
<feature type="region of interest" description="Disordered" evidence="1">
    <location>
        <begin position="316"/>
        <end position="342"/>
    </location>
</feature>
<dbReference type="EMBL" id="CACRXK020009897">
    <property type="protein sequence ID" value="CAB4018196.1"/>
    <property type="molecule type" value="Genomic_DNA"/>
</dbReference>
<evidence type="ECO:0000256" key="1">
    <source>
        <dbReference type="SAM" id="MobiDB-lite"/>
    </source>
</evidence>
<proteinExistence type="predicted"/>
<dbReference type="AlphaFoldDB" id="A0A6S7IKI0"/>
<dbReference type="Proteomes" id="UP001152795">
    <property type="component" value="Unassembled WGS sequence"/>
</dbReference>
<evidence type="ECO:0000313" key="3">
    <source>
        <dbReference type="Proteomes" id="UP001152795"/>
    </source>
</evidence>
<name>A0A6S7IKI0_PARCT</name>
<reference evidence="2" key="1">
    <citation type="submission" date="2020-04" db="EMBL/GenBank/DDBJ databases">
        <authorList>
            <person name="Alioto T."/>
            <person name="Alioto T."/>
            <person name="Gomez Garrido J."/>
        </authorList>
    </citation>
    <scope>NUCLEOTIDE SEQUENCE</scope>
    <source>
        <strain evidence="2">A484AB</strain>
    </source>
</reference>
<sequence>MVYSSRNGLLPTPNSPTMKNYRVDSYIKTSYFPMPYAVTSVLEGCNISNVLSWDINVKSNNLKVKVEWMVSESPNISTELYPKAVLNAISLYNIEQPTWSTSFAKNRLILHVEWKVIATLNSNISPSDPSSFSTPVHGRSSLSTSSYNQNSPSVPRESAGDSGYHSFNSSHNNNNSRLSNSQVWPTKKLVFQSHKVSSKRNDVFRQPNSNNMPVPKPDQVIRVDVSNKAKYTDNSKPNNTSDVNLNLNANAVPFESTLNEVKVISTCENGEQKTQPTSSVEIPTELHENSEIIVNSQQVNIPCEVNKQSSPVNELESHATGKLTINSNKAKPQDNIEDSEYYSDPDYEPLNEFFPNENSFGRPPKKLTLSNGFLKDDIDAEFMKLNGRCRLCNSDIPSYLSQLHSIECPKLNLTPVENFGKSFSKKMATSANIVINIAKQHLAYNYNDTQVPNQYFLTTEKFKKFSKAIDKLVANQTYSFFESCGLSQSRTVDILSYEHLI</sequence>
<comment type="caution">
    <text evidence="2">The sequence shown here is derived from an EMBL/GenBank/DDBJ whole genome shotgun (WGS) entry which is preliminary data.</text>
</comment>
<accession>A0A6S7IKI0</accession>
<feature type="compositionally biased region" description="Low complexity" evidence="1">
    <location>
        <begin position="126"/>
        <end position="153"/>
    </location>
</feature>
<feature type="compositionally biased region" description="Low complexity" evidence="1">
    <location>
        <begin position="166"/>
        <end position="181"/>
    </location>
</feature>
<feature type="region of interest" description="Disordered" evidence="1">
    <location>
        <begin position="126"/>
        <end position="217"/>
    </location>
</feature>
<keyword evidence="3" id="KW-1185">Reference proteome</keyword>